<dbReference type="InterPro" id="IPR029045">
    <property type="entry name" value="ClpP/crotonase-like_dom_sf"/>
</dbReference>
<dbReference type="GO" id="GO:0008236">
    <property type="term" value="F:serine-type peptidase activity"/>
    <property type="evidence" value="ECO:0007669"/>
    <property type="project" value="UniProtKB-KW"/>
</dbReference>
<dbReference type="SUPFAM" id="SSF52096">
    <property type="entry name" value="ClpP/crotonase"/>
    <property type="match status" value="1"/>
</dbReference>
<name>A0A1I0W4A5_9PSEU</name>
<evidence type="ECO:0000259" key="6">
    <source>
        <dbReference type="Pfam" id="PF01343"/>
    </source>
</evidence>
<dbReference type="Pfam" id="PF01343">
    <property type="entry name" value="Peptidase_S49"/>
    <property type="match status" value="1"/>
</dbReference>
<evidence type="ECO:0000256" key="4">
    <source>
        <dbReference type="ARBA" id="ARBA00022825"/>
    </source>
</evidence>
<evidence type="ECO:0000256" key="5">
    <source>
        <dbReference type="SAM" id="MobiDB-lite"/>
    </source>
</evidence>
<dbReference type="InterPro" id="IPR002142">
    <property type="entry name" value="Peptidase_S49"/>
</dbReference>
<accession>A0A1I0W4A5</accession>
<dbReference type="Gene3D" id="6.20.330.10">
    <property type="match status" value="1"/>
</dbReference>
<organism evidence="7 8">
    <name type="scientific">Amycolatopsis marina</name>
    <dbReference type="NCBI Taxonomy" id="490629"/>
    <lineage>
        <taxon>Bacteria</taxon>
        <taxon>Bacillati</taxon>
        <taxon>Actinomycetota</taxon>
        <taxon>Actinomycetes</taxon>
        <taxon>Pseudonocardiales</taxon>
        <taxon>Pseudonocardiaceae</taxon>
        <taxon>Amycolatopsis</taxon>
    </lineage>
</organism>
<feature type="domain" description="Peptidase S49" evidence="6">
    <location>
        <begin position="142"/>
        <end position="284"/>
    </location>
</feature>
<keyword evidence="4" id="KW-0720">Serine protease</keyword>
<evidence type="ECO:0000313" key="8">
    <source>
        <dbReference type="Proteomes" id="UP000243799"/>
    </source>
</evidence>
<evidence type="ECO:0000313" key="7">
    <source>
        <dbReference type="EMBL" id="SFA83472.1"/>
    </source>
</evidence>
<dbReference type="GO" id="GO:0006508">
    <property type="term" value="P:proteolysis"/>
    <property type="evidence" value="ECO:0007669"/>
    <property type="project" value="UniProtKB-KW"/>
</dbReference>
<dbReference type="CDD" id="cd07023">
    <property type="entry name" value="S49_Sppa_N_C"/>
    <property type="match status" value="1"/>
</dbReference>
<dbReference type="Proteomes" id="UP000243799">
    <property type="component" value="Unassembled WGS sequence"/>
</dbReference>
<protein>
    <submittedName>
        <fullName evidence="7">Signal peptide peptidase SppA</fullName>
    </submittedName>
</protein>
<sequence>MSPRFRNNPVAAPSPAASPESEIPRVRKYRTFPGKCGLPGRYVTGKYAGFMSVTDLLASRIPKLAEHRDRDIVAVVKLHGVITPQQSPLGRGSINLSTVESALTRAFEHDRLQAVALQINSPGGAPTQSGLVAERIRQLADKRGVPVLAFAEDVAASGGYWLACAADEIYAHRTSLVGSIGVISGGFGFTGLLERFGVERRLYTAGENKSRLDPFSPEKPEDVEWLGKLHTQLHDLFVDWVKERRGDRLTDGEDLFTGDVWLGAKAVELGLIDGVGNLREVLAERYPDATISVAEPKRPLLARLGVGAPAAALLDAVQTKATWARFGL</sequence>
<reference evidence="8" key="1">
    <citation type="submission" date="2016-10" db="EMBL/GenBank/DDBJ databases">
        <authorList>
            <person name="Varghese N."/>
            <person name="Submissions S."/>
        </authorList>
    </citation>
    <scope>NUCLEOTIDE SEQUENCE [LARGE SCALE GENOMIC DNA]</scope>
    <source>
        <strain evidence="8">CGMCC 4.3568</strain>
    </source>
</reference>
<dbReference type="STRING" id="490629.SAMN05216266_101727"/>
<evidence type="ECO:0000256" key="1">
    <source>
        <dbReference type="ARBA" id="ARBA00008683"/>
    </source>
</evidence>
<keyword evidence="8" id="KW-1185">Reference proteome</keyword>
<dbReference type="Gene3D" id="3.90.226.10">
    <property type="entry name" value="2-enoyl-CoA Hydratase, Chain A, domain 1"/>
    <property type="match status" value="1"/>
</dbReference>
<dbReference type="PANTHER" id="PTHR42987">
    <property type="entry name" value="PEPTIDASE S49"/>
    <property type="match status" value="1"/>
</dbReference>
<keyword evidence="2" id="KW-0645">Protease</keyword>
<dbReference type="InterPro" id="IPR047272">
    <property type="entry name" value="S49_SppA_C"/>
</dbReference>
<gene>
    <name evidence="7" type="ORF">SAMN05216266_101727</name>
</gene>
<evidence type="ECO:0000256" key="3">
    <source>
        <dbReference type="ARBA" id="ARBA00022801"/>
    </source>
</evidence>
<evidence type="ECO:0000256" key="2">
    <source>
        <dbReference type="ARBA" id="ARBA00022670"/>
    </source>
</evidence>
<proteinExistence type="inferred from homology"/>
<dbReference type="AlphaFoldDB" id="A0A1I0W4A5"/>
<dbReference type="EMBL" id="FOKG01000001">
    <property type="protein sequence ID" value="SFA83472.1"/>
    <property type="molecule type" value="Genomic_DNA"/>
</dbReference>
<comment type="similarity">
    <text evidence="1">Belongs to the peptidase S49 family.</text>
</comment>
<keyword evidence="3" id="KW-0378">Hydrolase</keyword>
<feature type="region of interest" description="Disordered" evidence="5">
    <location>
        <begin position="1"/>
        <end position="22"/>
    </location>
</feature>
<feature type="compositionally biased region" description="Low complexity" evidence="5">
    <location>
        <begin position="11"/>
        <end position="21"/>
    </location>
</feature>
<dbReference type="PANTHER" id="PTHR42987:SF8">
    <property type="entry name" value="PROTEINASE"/>
    <property type="match status" value="1"/>
</dbReference>